<evidence type="ECO:0000313" key="3">
    <source>
        <dbReference type="Proteomes" id="UP000813385"/>
    </source>
</evidence>
<reference evidence="2" key="1">
    <citation type="journal article" date="2021" name="Nat. Commun.">
        <title>Genetic determinants of endophytism in the Arabidopsis root mycobiome.</title>
        <authorList>
            <person name="Mesny F."/>
            <person name="Miyauchi S."/>
            <person name="Thiergart T."/>
            <person name="Pickel B."/>
            <person name="Atanasova L."/>
            <person name="Karlsson M."/>
            <person name="Huettel B."/>
            <person name="Barry K.W."/>
            <person name="Haridas S."/>
            <person name="Chen C."/>
            <person name="Bauer D."/>
            <person name="Andreopoulos W."/>
            <person name="Pangilinan J."/>
            <person name="LaButti K."/>
            <person name="Riley R."/>
            <person name="Lipzen A."/>
            <person name="Clum A."/>
            <person name="Drula E."/>
            <person name="Henrissat B."/>
            <person name="Kohler A."/>
            <person name="Grigoriev I.V."/>
            <person name="Martin F.M."/>
            <person name="Hacquard S."/>
        </authorList>
    </citation>
    <scope>NUCLEOTIDE SEQUENCE</scope>
    <source>
        <strain evidence="2">MPI-CAGE-AT-0016</strain>
    </source>
</reference>
<evidence type="ECO:0000313" key="2">
    <source>
        <dbReference type="EMBL" id="KAH7375394.1"/>
    </source>
</evidence>
<dbReference type="Pfam" id="PF17110">
    <property type="entry name" value="TFB6"/>
    <property type="match status" value="1"/>
</dbReference>
<sequence>MSDPLSNPGPGGFFPSETLPSPAPSGVSTRSAANLPHPRARALKSGSNKEDTVRRFVEDRLTVVARRYVKKHGIQQPGDDIVGYTAFSELCKDLHGVIDVLWLSGTPGLQIPFLLNVASEFTKYIVSFPPAPRSTFSVLDKLDHCFASLLCGIDAETKEPLPGFENGLRAGMTVTDMVRCRSSVEQTRILIAEYMNTAEEVEDEDETGADTEMETETETETDAASGARAPTAWTEDDERLNMDVARVYEKTIVQLGERLGDVWGAVGGPLAPGPEPEPNPTCG</sequence>
<accession>A0A8K0X8I1</accession>
<gene>
    <name evidence="2" type="ORF">B0T11DRAFT_9222</name>
</gene>
<organism evidence="2 3">
    <name type="scientific">Plectosphaerella cucumerina</name>
    <dbReference type="NCBI Taxonomy" id="40658"/>
    <lineage>
        <taxon>Eukaryota</taxon>
        <taxon>Fungi</taxon>
        <taxon>Dikarya</taxon>
        <taxon>Ascomycota</taxon>
        <taxon>Pezizomycotina</taxon>
        <taxon>Sordariomycetes</taxon>
        <taxon>Hypocreomycetidae</taxon>
        <taxon>Glomerellales</taxon>
        <taxon>Plectosphaerellaceae</taxon>
        <taxon>Plectosphaerella</taxon>
    </lineage>
</organism>
<evidence type="ECO:0000256" key="1">
    <source>
        <dbReference type="SAM" id="MobiDB-lite"/>
    </source>
</evidence>
<comment type="caution">
    <text evidence="2">The sequence shown here is derived from an EMBL/GenBank/DDBJ whole genome shotgun (WGS) entry which is preliminary data.</text>
</comment>
<dbReference type="InterPro" id="IPR031349">
    <property type="entry name" value="Tfb6"/>
</dbReference>
<feature type="region of interest" description="Disordered" evidence="1">
    <location>
        <begin position="263"/>
        <end position="283"/>
    </location>
</feature>
<protein>
    <submittedName>
        <fullName evidence="2">Meiotic recombination protein DMC1</fullName>
    </submittedName>
</protein>
<feature type="region of interest" description="Disordered" evidence="1">
    <location>
        <begin position="198"/>
        <end position="237"/>
    </location>
</feature>
<dbReference type="OrthoDB" id="5420410at2759"/>
<dbReference type="PANTHER" id="PTHR37781:SF1">
    <property type="entry name" value="ADR380WP"/>
    <property type="match status" value="1"/>
</dbReference>
<feature type="compositionally biased region" description="Pro residues" evidence="1">
    <location>
        <begin position="271"/>
        <end position="283"/>
    </location>
</feature>
<proteinExistence type="predicted"/>
<dbReference type="Proteomes" id="UP000813385">
    <property type="component" value="Unassembled WGS sequence"/>
</dbReference>
<dbReference type="EMBL" id="JAGPXD010000001">
    <property type="protein sequence ID" value="KAH7375394.1"/>
    <property type="molecule type" value="Genomic_DNA"/>
</dbReference>
<dbReference type="GO" id="GO:0005675">
    <property type="term" value="C:transcription factor TFIIH holo complex"/>
    <property type="evidence" value="ECO:0007669"/>
    <property type="project" value="TreeGrafter"/>
</dbReference>
<name>A0A8K0X8I1_9PEZI</name>
<feature type="compositionally biased region" description="Acidic residues" evidence="1">
    <location>
        <begin position="199"/>
        <end position="221"/>
    </location>
</feature>
<dbReference type="PANTHER" id="PTHR37781">
    <property type="entry name" value="TFIIH COMPLEX SUBUNIT"/>
    <property type="match status" value="1"/>
</dbReference>
<keyword evidence="3" id="KW-1185">Reference proteome</keyword>
<dbReference type="AlphaFoldDB" id="A0A8K0X8I1"/>
<feature type="region of interest" description="Disordered" evidence="1">
    <location>
        <begin position="1"/>
        <end position="51"/>
    </location>
</feature>